<dbReference type="InterPro" id="IPR016527">
    <property type="entry name" value="ORC4"/>
</dbReference>
<evidence type="ECO:0000313" key="7">
    <source>
        <dbReference type="Proteomes" id="UP001150062"/>
    </source>
</evidence>
<organism evidence="6 7">
    <name type="scientific">Anaeramoeba flamelloides</name>
    <dbReference type="NCBI Taxonomy" id="1746091"/>
    <lineage>
        <taxon>Eukaryota</taxon>
        <taxon>Metamonada</taxon>
        <taxon>Anaeramoebidae</taxon>
        <taxon>Anaeramoeba</taxon>
    </lineage>
</organism>
<evidence type="ECO:0000256" key="1">
    <source>
        <dbReference type="ARBA" id="ARBA00004123"/>
    </source>
</evidence>
<evidence type="ECO:0000256" key="4">
    <source>
        <dbReference type="ARBA" id="ARBA00023242"/>
    </source>
</evidence>
<evidence type="ECO:0000256" key="3">
    <source>
        <dbReference type="ARBA" id="ARBA00023125"/>
    </source>
</evidence>
<reference evidence="6" key="1">
    <citation type="submission" date="2022-08" db="EMBL/GenBank/DDBJ databases">
        <title>Novel sulfate-reducing endosymbionts in the free-living metamonad Anaeramoeba.</title>
        <authorList>
            <person name="Jerlstrom-Hultqvist J."/>
            <person name="Cepicka I."/>
            <person name="Gallot-Lavallee L."/>
            <person name="Salas-Leiva D."/>
            <person name="Curtis B.A."/>
            <person name="Zahonova K."/>
            <person name="Pipaliya S."/>
            <person name="Dacks J."/>
            <person name="Roger A.J."/>
        </authorList>
    </citation>
    <scope>NUCLEOTIDE SEQUENCE</scope>
    <source>
        <strain evidence="6">Schooner1</strain>
    </source>
</reference>
<keyword evidence="2" id="KW-0235">DNA replication</keyword>
<accession>A0ABQ8XD07</accession>
<dbReference type="Proteomes" id="UP001150062">
    <property type="component" value="Unassembled WGS sequence"/>
</dbReference>
<dbReference type="PANTHER" id="PTHR12087:SF0">
    <property type="entry name" value="ORIGIN RECOGNITION COMPLEX SUBUNIT 4"/>
    <property type="match status" value="1"/>
</dbReference>
<sequence length="232" mass="27590">MEKRVKSRFSQRVITCFGITKEKDLIKALKERFNIPKSKFEQRHYQNIENFNNRVQVLLDGKSFRDVIQEYFYCSRNFRNFLSLGISASSKLNKNNRFLTIGMFPTVNYVPRTSKLLLNSISDLELTLLICYQKLERAETYPINFNLIFNEYRKFTEKKKSGFVSINYYKKDICFRCFEHLLDLELLIPTSKTKKIFKNVKHFIPVKIGINVHDITSMVDNCSILLKHWLNQ</sequence>
<protein>
    <submittedName>
        <fullName evidence="6">Origin recognition complex subunit 4</fullName>
    </submittedName>
</protein>
<name>A0ABQ8XD07_9EUKA</name>
<gene>
    <name evidence="6" type="ORF">M0813_06757</name>
</gene>
<evidence type="ECO:0000259" key="5">
    <source>
        <dbReference type="Pfam" id="PF14629"/>
    </source>
</evidence>
<proteinExistence type="predicted"/>
<evidence type="ECO:0000313" key="6">
    <source>
        <dbReference type="EMBL" id="KAJ6230528.1"/>
    </source>
</evidence>
<dbReference type="EMBL" id="JAOAOG010000311">
    <property type="protein sequence ID" value="KAJ6230528.1"/>
    <property type="molecule type" value="Genomic_DNA"/>
</dbReference>
<feature type="domain" description="Origin recognition complex subunit 4 C-terminal" evidence="5">
    <location>
        <begin position="32"/>
        <end position="218"/>
    </location>
</feature>
<comment type="caution">
    <text evidence="6">The sequence shown here is derived from an EMBL/GenBank/DDBJ whole genome shotgun (WGS) entry which is preliminary data.</text>
</comment>
<keyword evidence="4" id="KW-0539">Nucleus</keyword>
<dbReference type="InterPro" id="IPR032705">
    <property type="entry name" value="ORC4_C"/>
</dbReference>
<keyword evidence="3" id="KW-0238">DNA-binding</keyword>
<evidence type="ECO:0000256" key="2">
    <source>
        <dbReference type="ARBA" id="ARBA00022705"/>
    </source>
</evidence>
<dbReference type="PANTHER" id="PTHR12087">
    <property type="entry name" value="ORIGIN RECOGNITION COMPLEX SUBUNIT 4"/>
    <property type="match status" value="1"/>
</dbReference>
<keyword evidence="7" id="KW-1185">Reference proteome</keyword>
<comment type="subcellular location">
    <subcellularLocation>
        <location evidence="1">Nucleus</location>
    </subcellularLocation>
</comment>
<dbReference type="Pfam" id="PF14629">
    <property type="entry name" value="ORC4_C"/>
    <property type="match status" value="1"/>
</dbReference>